<sequence length="142" mass="15989">MRELPRQPVEPGTLTQCIRTLGIVNAARMSERERVLLPGCDSTPLCVLSLPARPIPIYVRCPNYGRASANQRVSPTVERCGNVLSFFFSRTVRRRARASVKAFGDRTIEKRHARRSEIVEEDEYVSPLARLDHNGNVAPRSC</sequence>
<protein>
    <submittedName>
        <fullName evidence="1">Uncharacterized protein</fullName>
    </submittedName>
</protein>
<proteinExistence type="predicted"/>
<accession>A0AA40FCC6</accession>
<gene>
    <name evidence="1" type="ORF">K0M31_020480</name>
</gene>
<organism evidence="1 2">
    <name type="scientific">Melipona bicolor</name>
    <dbReference type="NCBI Taxonomy" id="60889"/>
    <lineage>
        <taxon>Eukaryota</taxon>
        <taxon>Metazoa</taxon>
        <taxon>Ecdysozoa</taxon>
        <taxon>Arthropoda</taxon>
        <taxon>Hexapoda</taxon>
        <taxon>Insecta</taxon>
        <taxon>Pterygota</taxon>
        <taxon>Neoptera</taxon>
        <taxon>Endopterygota</taxon>
        <taxon>Hymenoptera</taxon>
        <taxon>Apocrita</taxon>
        <taxon>Aculeata</taxon>
        <taxon>Apoidea</taxon>
        <taxon>Anthophila</taxon>
        <taxon>Apidae</taxon>
        <taxon>Melipona</taxon>
    </lineage>
</organism>
<dbReference type="Proteomes" id="UP001177670">
    <property type="component" value="Unassembled WGS sequence"/>
</dbReference>
<evidence type="ECO:0000313" key="1">
    <source>
        <dbReference type="EMBL" id="KAK1116364.1"/>
    </source>
</evidence>
<keyword evidence="2" id="KW-1185">Reference proteome</keyword>
<name>A0AA40FCC6_9HYME</name>
<comment type="caution">
    <text evidence="1">The sequence shown here is derived from an EMBL/GenBank/DDBJ whole genome shotgun (WGS) entry which is preliminary data.</text>
</comment>
<dbReference type="EMBL" id="JAHYIQ010000183">
    <property type="protein sequence ID" value="KAK1116364.1"/>
    <property type="molecule type" value="Genomic_DNA"/>
</dbReference>
<dbReference type="AlphaFoldDB" id="A0AA40FCC6"/>
<reference evidence="1" key="1">
    <citation type="submission" date="2021-10" db="EMBL/GenBank/DDBJ databases">
        <title>Melipona bicolor Genome sequencing and assembly.</title>
        <authorList>
            <person name="Araujo N.S."/>
            <person name="Arias M.C."/>
        </authorList>
    </citation>
    <scope>NUCLEOTIDE SEQUENCE</scope>
    <source>
        <strain evidence="1">USP_2M_L1-L4_2017</strain>
        <tissue evidence="1">Whole body</tissue>
    </source>
</reference>
<evidence type="ECO:0000313" key="2">
    <source>
        <dbReference type="Proteomes" id="UP001177670"/>
    </source>
</evidence>